<accession>A0A1H2DX93</accession>
<feature type="compositionally biased region" description="Low complexity" evidence="15">
    <location>
        <begin position="483"/>
        <end position="494"/>
    </location>
</feature>
<dbReference type="GO" id="GO:0005737">
    <property type="term" value="C:cytoplasm"/>
    <property type="evidence" value="ECO:0007669"/>
    <property type="project" value="TreeGrafter"/>
</dbReference>
<dbReference type="SUPFAM" id="SSF57783">
    <property type="entry name" value="Zinc beta-ribbon"/>
    <property type="match status" value="1"/>
</dbReference>
<comment type="catalytic activity">
    <reaction evidence="12">
        <text>ssDNA + n NTP = ssDNA/pppN(pN)n-1 hybrid + (n-1) diphosphate.</text>
        <dbReference type="EC" id="2.7.7.101"/>
    </reaction>
</comment>
<comment type="similarity">
    <text evidence="12 13">Belongs to the DnaG primase family.</text>
</comment>
<dbReference type="InterPro" id="IPR019475">
    <property type="entry name" value="DNA_primase_DnaB-bd"/>
</dbReference>
<dbReference type="GO" id="GO:1990077">
    <property type="term" value="C:primosome complex"/>
    <property type="evidence" value="ECO:0007669"/>
    <property type="project" value="UniProtKB-KW"/>
</dbReference>
<dbReference type="SMART" id="SM00493">
    <property type="entry name" value="TOPRIM"/>
    <property type="match status" value="1"/>
</dbReference>
<evidence type="ECO:0000256" key="15">
    <source>
        <dbReference type="SAM" id="MobiDB-lite"/>
    </source>
</evidence>
<dbReference type="AlphaFoldDB" id="A0A1H2DX93"/>
<feature type="compositionally biased region" description="Basic and acidic residues" evidence="15">
    <location>
        <begin position="614"/>
        <end position="625"/>
    </location>
</feature>
<dbReference type="GO" id="GO:0003899">
    <property type="term" value="F:DNA-directed RNA polymerase activity"/>
    <property type="evidence" value="ECO:0007669"/>
    <property type="project" value="UniProtKB-UniRule"/>
</dbReference>
<dbReference type="FunFam" id="3.90.580.10:FF:000001">
    <property type="entry name" value="DNA primase"/>
    <property type="match status" value="1"/>
</dbReference>
<dbReference type="Gene3D" id="3.90.580.10">
    <property type="entry name" value="Zinc finger, CHC2-type domain"/>
    <property type="match status" value="1"/>
</dbReference>
<dbReference type="PIRSF" id="PIRSF002811">
    <property type="entry name" value="DnaG"/>
    <property type="match status" value="1"/>
</dbReference>
<dbReference type="InterPro" id="IPR013173">
    <property type="entry name" value="DNA_primase_DnaG_DnaB-bd_dom"/>
</dbReference>
<gene>
    <name evidence="12" type="primary">dnaG</name>
    <name evidence="17" type="ORF">SAMN05216296_0125</name>
</gene>
<dbReference type="CDD" id="cd03364">
    <property type="entry name" value="TOPRIM_DnaG_primases"/>
    <property type="match status" value="1"/>
</dbReference>
<dbReference type="PROSITE" id="PS50880">
    <property type="entry name" value="TOPRIM"/>
    <property type="match status" value="1"/>
</dbReference>
<comment type="subunit">
    <text evidence="12">Monomer. Interacts with DnaB.</text>
</comment>
<dbReference type="EC" id="2.7.7.101" evidence="12"/>
<dbReference type="FunFam" id="3.90.980.10:FF:000001">
    <property type="entry name" value="DNA primase"/>
    <property type="match status" value="1"/>
</dbReference>
<evidence type="ECO:0000256" key="10">
    <source>
        <dbReference type="ARBA" id="ARBA00023125"/>
    </source>
</evidence>
<proteinExistence type="inferred from homology"/>
<dbReference type="OrthoDB" id="9803773at2"/>
<evidence type="ECO:0000256" key="13">
    <source>
        <dbReference type="PIRNR" id="PIRNR002811"/>
    </source>
</evidence>
<evidence type="ECO:0000256" key="2">
    <source>
        <dbReference type="ARBA" id="ARBA00022515"/>
    </source>
</evidence>
<dbReference type="InterPro" id="IPR050219">
    <property type="entry name" value="DnaG_primase"/>
</dbReference>
<keyword evidence="9" id="KW-0460">Magnesium</keyword>
<name>A0A1H2DX93_9PSED</name>
<dbReference type="FunFam" id="3.40.1360.10:FF:000002">
    <property type="entry name" value="DNA primase"/>
    <property type="match status" value="1"/>
</dbReference>
<evidence type="ECO:0000256" key="1">
    <source>
        <dbReference type="ARBA" id="ARBA00022478"/>
    </source>
</evidence>
<feature type="domain" description="Toprim" evidence="16">
    <location>
        <begin position="264"/>
        <end position="346"/>
    </location>
</feature>
<dbReference type="InterPro" id="IPR006295">
    <property type="entry name" value="DNA_primase_DnaG"/>
</dbReference>
<dbReference type="PANTHER" id="PTHR30313">
    <property type="entry name" value="DNA PRIMASE"/>
    <property type="match status" value="1"/>
</dbReference>
<dbReference type="Pfam" id="PF08275">
    <property type="entry name" value="DNAG_N"/>
    <property type="match status" value="1"/>
</dbReference>
<dbReference type="GO" id="GO:0000428">
    <property type="term" value="C:DNA-directed RNA polymerase complex"/>
    <property type="evidence" value="ECO:0007669"/>
    <property type="project" value="UniProtKB-KW"/>
</dbReference>
<evidence type="ECO:0000256" key="8">
    <source>
        <dbReference type="ARBA" id="ARBA00022833"/>
    </source>
</evidence>
<protein>
    <recommendedName>
        <fullName evidence="12 13">DNA primase</fullName>
        <ecNumber evidence="12">2.7.7.101</ecNumber>
    </recommendedName>
</protein>
<feature type="region of interest" description="Disordered" evidence="15">
    <location>
        <begin position="426"/>
        <end position="501"/>
    </location>
</feature>
<dbReference type="InterPro" id="IPR002694">
    <property type="entry name" value="Znf_CHC2"/>
</dbReference>
<dbReference type="InterPro" id="IPR013264">
    <property type="entry name" value="DNAG_N"/>
</dbReference>
<dbReference type="HAMAP" id="MF_00974">
    <property type="entry name" value="DNA_primase_DnaG"/>
    <property type="match status" value="1"/>
</dbReference>
<comment type="domain">
    <text evidence="12">Contains an N-terminal zinc-binding domain, a central core domain that contains the primase activity, and a C-terminal DnaB-binding domain.</text>
</comment>
<dbReference type="Proteomes" id="UP000243232">
    <property type="component" value="Chromosome I"/>
</dbReference>
<keyword evidence="1 12" id="KW-0240">DNA-directed RNA polymerase</keyword>
<evidence type="ECO:0000256" key="11">
    <source>
        <dbReference type="ARBA" id="ARBA00023163"/>
    </source>
</evidence>
<evidence type="ECO:0000256" key="4">
    <source>
        <dbReference type="ARBA" id="ARBA00022695"/>
    </source>
</evidence>
<dbReference type="EMBL" id="LT629785">
    <property type="protein sequence ID" value="SDT87452.1"/>
    <property type="molecule type" value="Genomic_DNA"/>
</dbReference>
<dbReference type="InterPro" id="IPR006171">
    <property type="entry name" value="TOPRIM_dom"/>
</dbReference>
<sequence>MAGLIPQSFIDDLLNRTDIVEVVASRIQLKKAGKNFSARCPFHNEKTPSFSVSPDKQFYYCFGCGAGGNALGFIMDHDHLDFPQAVEELAKRAGMDVPHEEGGRESRPRPPTDSPLYALLEEASKFYQQTLKSHPSRKAAVDYLKGRGLSGEIARDFRLGFAPPGWDNLLKHLGGDSLQLKAMLDSGLLIENTDNPEKTKRYDRFRDRIMFPIRDTRGRVIAFGGRVLGDDKPKYLNSPETPIFHKGQELYGLFEARKNNRNLDELMVVEGYMDVIALAQQGLLNAVATLGTATSDEHVKRMFRLVPSILFCFDGDPAGRKAAWRALEATLPSLEDGRRARFMFLPEGEDPDSLVRAEGTDAFQARLHQQALPLAEYFFQQLSEEADPSSLEGKAHLATLAVPLIDKIPGQNLKTLMHQRLREITGLQTDPGHSNANANPAKSETVDTDAYYYDSSPAFPDTTERNTTSQSFTGYRARESARRSSAPRQSSRTSGVESPTLSALRTLLQSPRLAGQVETASHFAADGDIYTQLLVALLEALQKNPNQSALQLISRWHGTEQGRLLRALAEKEWLIDASNLEQQFFDTINNLSARQRERALEQLLLKARQTELSSDEKSQLRELLNRESSPAKPTSSGA</sequence>
<dbReference type="SUPFAM" id="SSF56731">
    <property type="entry name" value="DNA primase core"/>
    <property type="match status" value="1"/>
</dbReference>
<dbReference type="NCBIfam" id="TIGR01391">
    <property type="entry name" value="dnaG"/>
    <property type="match status" value="1"/>
</dbReference>
<dbReference type="SUPFAM" id="SSF117023">
    <property type="entry name" value="DNA primase DnaG, C-terminal domain"/>
    <property type="match status" value="1"/>
</dbReference>
<organism evidence="17 18">
    <name type="scientific">Pseudomonas pohangensis</name>
    <dbReference type="NCBI Taxonomy" id="364197"/>
    <lineage>
        <taxon>Bacteria</taxon>
        <taxon>Pseudomonadati</taxon>
        <taxon>Pseudomonadota</taxon>
        <taxon>Gammaproteobacteria</taxon>
        <taxon>Pseudomonadales</taxon>
        <taxon>Pseudomonadaceae</taxon>
        <taxon>Pseudomonas</taxon>
    </lineage>
</organism>
<feature type="compositionally biased region" description="Polar residues" evidence="15">
    <location>
        <begin position="426"/>
        <end position="442"/>
    </location>
</feature>
<keyword evidence="7 12" id="KW-0863">Zinc-finger</keyword>
<feature type="compositionally biased region" description="Polar residues" evidence="15">
    <location>
        <begin position="626"/>
        <end position="638"/>
    </location>
</feature>
<evidence type="ECO:0000256" key="6">
    <source>
        <dbReference type="ARBA" id="ARBA00022723"/>
    </source>
</evidence>
<evidence type="ECO:0000256" key="9">
    <source>
        <dbReference type="ARBA" id="ARBA00022842"/>
    </source>
</evidence>
<dbReference type="InterPro" id="IPR036977">
    <property type="entry name" value="DNA_primase_Znf_CHC2"/>
</dbReference>
<dbReference type="STRING" id="364197.SAMN05216296_0125"/>
<dbReference type="InterPro" id="IPR037068">
    <property type="entry name" value="DNA_primase_core_N_sf"/>
</dbReference>
<evidence type="ECO:0000256" key="3">
    <source>
        <dbReference type="ARBA" id="ARBA00022679"/>
    </source>
</evidence>
<dbReference type="Gene3D" id="3.40.1360.10">
    <property type="match status" value="1"/>
</dbReference>
<comment type="cofactor">
    <cofactor evidence="12 13 14">
        <name>Zn(2+)</name>
        <dbReference type="ChEBI" id="CHEBI:29105"/>
    </cofactor>
    <text evidence="12 13 14">Binds 1 zinc ion per monomer.</text>
</comment>
<keyword evidence="4 12" id="KW-0548">Nucleotidyltransferase</keyword>
<dbReference type="GO" id="GO:0003677">
    <property type="term" value="F:DNA binding"/>
    <property type="evidence" value="ECO:0007669"/>
    <property type="project" value="UniProtKB-KW"/>
</dbReference>
<dbReference type="InterPro" id="IPR016136">
    <property type="entry name" value="DNA_helicase_N/primase_C"/>
</dbReference>
<keyword evidence="3 12" id="KW-0808">Transferase</keyword>
<dbReference type="PANTHER" id="PTHR30313:SF2">
    <property type="entry name" value="DNA PRIMASE"/>
    <property type="match status" value="1"/>
</dbReference>
<feature type="compositionally biased region" description="Basic and acidic residues" evidence="15">
    <location>
        <begin position="94"/>
        <end position="110"/>
    </location>
</feature>
<evidence type="ECO:0000256" key="7">
    <source>
        <dbReference type="ARBA" id="ARBA00022771"/>
    </source>
</evidence>
<dbReference type="SMART" id="SM00766">
    <property type="entry name" value="DnaG_DnaB_bind"/>
    <property type="match status" value="1"/>
</dbReference>
<dbReference type="Pfam" id="PF13155">
    <property type="entry name" value="Toprim_2"/>
    <property type="match status" value="1"/>
</dbReference>
<dbReference type="Gene3D" id="1.20.50.20">
    <property type="entry name" value="DnaG, RNA polymerase domain, helical bundle"/>
    <property type="match status" value="1"/>
</dbReference>
<reference evidence="18" key="1">
    <citation type="submission" date="2016-10" db="EMBL/GenBank/DDBJ databases">
        <authorList>
            <person name="Varghese N."/>
            <person name="Submissions S."/>
        </authorList>
    </citation>
    <scope>NUCLEOTIDE SEQUENCE [LARGE SCALE GENOMIC DNA]</scope>
    <source>
        <strain evidence="18">DSM 17875</strain>
    </source>
</reference>
<evidence type="ECO:0000313" key="17">
    <source>
        <dbReference type="EMBL" id="SDT87452.1"/>
    </source>
</evidence>
<dbReference type="Pfam" id="PF10410">
    <property type="entry name" value="DnaB_bind"/>
    <property type="match status" value="1"/>
</dbReference>
<keyword evidence="10 12" id="KW-0238">DNA-binding</keyword>
<keyword evidence="11 12" id="KW-0804">Transcription</keyword>
<keyword evidence="18" id="KW-1185">Reference proteome</keyword>
<evidence type="ECO:0000256" key="5">
    <source>
        <dbReference type="ARBA" id="ARBA00022705"/>
    </source>
</evidence>
<dbReference type="InterPro" id="IPR030846">
    <property type="entry name" value="DnaG_bac"/>
</dbReference>
<keyword evidence="2 12" id="KW-0639">Primosome</keyword>
<keyword evidence="6 12" id="KW-0479">Metal-binding</keyword>
<dbReference type="Pfam" id="PF01807">
    <property type="entry name" value="Zn_ribbon_DnaG"/>
    <property type="match status" value="1"/>
</dbReference>
<evidence type="ECO:0000313" key="18">
    <source>
        <dbReference type="Proteomes" id="UP000243232"/>
    </source>
</evidence>
<dbReference type="SMART" id="SM00400">
    <property type="entry name" value="ZnF_CHCC"/>
    <property type="match status" value="1"/>
</dbReference>
<dbReference type="GO" id="GO:0008270">
    <property type="term" value="F:zinc ion binding"/>
    <property type="evidence" value="ECO:0007669"/>
    <property type="project" value="UniProtKB-UniRule"/>
</dbReference>
<dbReference type="RefSeq" id="WP_090192603.1">
    <property type="nucleotide sequence ID" value="NZ_LT629785.1"/>
</dbReference>
<evidence type="ECO:0000259" key="16">
    <source>
        <dbReference type="PROSITE" id="PS50880"/>
    </source>
</evidence>
<keyword evidence="5 12" id="KW-0235">DNA replication</keyword>
<dbReference type="GO" id="GO:0006269">
    <property type="term" value="P:DNA replication, synthesis of primer"/>
    <property type="evidence" value="ECO:0007669"/>
    <property type="project" value="UniProtKB-UniRule"/>
</dbReference>
<feature type="zinc finger region" description="CHC2-type" evidence="12 14">
    <location>
        <begin position="40"/>
        <end position="64"/>
    </location>
</feature>
<dbReference type="Gene3D" id="3.90.980.10">
    <property type="entry name" value="DNA primase, catalytic core, N-terminal domain"/>
    <property type="match status" value="1"/>
</dbReference>
<dbReference type="Gene3D" id="1.10.860.10">
    <property type="entry name" value="DNAb Helicase, Chain A"/>
    <property type="match status" value="1"/>
</dbReference>
<comment type="function">
    <text evidence="12 13">RNA polymerase that catalyzes the synthesis of short RNA molecules used as primers for DNA polymerase during DNA replication.</text>
</comment>
<dbReference type="Pfam" id="PF08278">
    <property type="entry name" value="DnaG_DnaB_bind"/>
    <property type="match status" value="1"/>
</dbReference>
<dbReference type="InterPro" id="IPR034151">
    <property type="entry name" value="TOPRIM_DnaG_bac"/>
</dbReference>
<evidence type="ECO:0000256" key="12">
    <source>
        <dbReference type="HAMAP-Rule" id="MF_00974"/>
    </source>
</evidence>
<keyword evidence="8 12" id="KW-0862">Zinc</keyword>
<feature type="region of interest" description="Disordered" evidence="15">
    <location>
        <begin position="611"/>
        <end position="638"/>
    </location>
</feature>
<evidence type="ECO:0000256" key="14">
    <source>
        <dbReference type="PIRSR" id="PIRSR002811-1"/>
    </source>
</evidence>
<feature type="region of interest" description="Disordered" evidence="15">
    <location>
        <begin position="94"/>
        <end position="114"/>
    </location>
</feature>